<comment type="caution">
    <text evidence="2">The sequence shown here is derived from an EMBL/GenBank/DDBJ whole genome shotgun (WGS) entry which is preliminary data.</text>
</comment>
<evidence type="ECO:0000313" key="2">
    <source>
        <dbReference type="EMBL" id="GAA5484300.1"/>
    </source>
</evidence>
<sequence length="142" mass="15941">MKHRIPPIVLACLTLVFALPAAAQRASWSSLAQIDDELILREGETAFVVSVSKPIYLSIEPKDRICRGIRLRPQRHATLVERPGTTYYERNEIVEVGWHQPFPIAGPCKIRLGTPALVTMQVVSPPKPEPPQPAPGFIRRFR</sequence>
<protein>
    <recommendedName>
        <fullName evidence="4">NusG domain-containing protein</fullName>
    </recommendedName>
</protein>
<dbReference type="Proteomes" id="UP001476282">
    <property type="component" value="Unassembled WGS sequence"/>
</dbReference>
<reference evidence="2 3" key="1">
    <citation type="submission" date="2024-02" db="EMBL/GenBank/DDBJ databases">
        <title>Haloferula sargassicola NBRC 104335.</title>
        <authorList>
            <person name="Ichikawa N."/>
            <person name="Katano-Makiyama Y."/>
            <person name="Hidaka K."/>
        </authorList>
    </citation>
    <scope>NUCLEOTIDE SEQUENCE [LARGE SCALE GENOMIC DNA]</scope>
    <source>
        <strain evidence="2 3">NBRC 104335</strain>
    </source>
</reference>
<keyword evidence="3" id="KW-1185">Reference proteome</keyword>
<name>A0ABP9UST0_9BACT</name>
<evidence type="ECO:0000313" key="3">
    <source>
        <dbReference type="Proteomes" id="UP001476282"/>
    </source>
</evidence>
<accession>A0ABP9UST0</accession>
<evidence type="ECO:0000256" key="1">
    <source>
        <dbReference type="SAM" id="SignalP"/>
    </source>
</evidence>
<feature type="signal peptide" evidence="1">
    <location>
        <begin position="1"/>
        <end position="23"/>
    </location>
</feature>
<gene>
    <name evidence="2" type="ORF">Hsar01_03542</name>
</gene>
<feature type="chain" id="PRO_5045865198" description="NusG domain-containing protein" evidence="1">
    <location>
        <begin position="24"/>
        <end position="142"/>
    </location>
</feature>
<evidence type="ECO:0008006" key="4">
    <source>
        <dbReference type="Google" id="ProtNLM"/>
    </source>
</evidence>
<keyword evidence="1" id="KW-0732">Signal</keyword>
<dbReference type="EMBL" id="BAABRI010000023">
    <property type="protein sequence ID" value="GAA5484300.1"/>
    <property type="molecule type" value="Genomic_DNA"/>
</dbReference>
<proteinExistence type="predicted"/>
<dbReference type="RefSeq" id="WP_353568396.1">
    <property type="nucleotide sequence ID" value="NZ_BAABRI010000023.1"/>
</dbReference>
<organism evidence="2 3">
    <name type="scientific">Haloferula sargassicola</name>
    <dbReference type="NCBI Taxonomy" id="490096"/>
    <lineage>
        <taxon>Bacteria</taxon>
        <taxon>Pseudomonadati</taxon>
        <taxon>Verrucomicrobiota</taxon>
        <taxon>Verrucomicrobiia</taxon>
        <taxon>Verrucomicrobiales</taxon>
        <taxon>Verrucomicrobiaceae</taxon>
        <taxon>Haloferula</taxon>
    </lineage>
</organism>